<dbReference type="InterPro" id="IPR018710">
    <property type="entry name" value="DUF2232"/>
</dbReference>
<evidence type="ECO:0000256" key="1">
    <source>
        <dbReference type="SAM" id="Phobius"/>
    </source>
</evidence>
<keyword evidence="3" id="KW-1185">Reference proteome</keyword>
<feature type="transmembrane region" description="Helical" evidence="1">
    <location>
        <begin position="222"/>
        <end position="240"/>
    </location>
</feature>
<sequence length="318" mass="33239">MSIAQKALPAALAVTATLGIQMLVLAAISQGQSGLLVLFGSVLAFVIPWPAALLLLRQGVVSAVVAVSACALLLGAIGGAALGGAYLMQFGVGSVVVPLLLKKSWHWDAAVLAGTGFSVAGGLSILSVYAFRLGQSPLAFADGWARTEVDRALTALKQAGLPADVAQQTEKVLGEVGSKLVALYPAITVLTVAGMLLVLVLFLNRRAGDILPVQVPFGSWKVAENLIWVLIASGAGVLLFEGAGHRFALNVLVIVAAIYFLQGLAITSYFLTVKGVPPAFRILGYFLVVASLPLRVLATGVGIFDLWIDFRKPRNRKD</sequence>
<proteinExistence type="predicted"/>
<dbReference type="Pfam" id="PF09991">
    <property type="entry name" value="DUF2232"/>
    <property type="match status" value="1"/>
</dbReference>
<keyword evidence="1" id="KW-0472">Membrane</keyword>
<organism evidence="2 3">
    <name type="scientific">Syntrophotalea carbinolica (strain DSM 2380 / NBRC 103641 / GraBd1)</name>
    <name type="common">Pelobacter carbinolicus</name>
    <dbReference type="NCBI Taxonomy" id="338963"/>
    <lineage>
        <taxon>Bacteria</taxon>
        <taxon>Pseudomonadati</taxon>
        <taxon>Thermodesulfobacteriota</taxon>
        <taxon>Desulfuromonadia</taxon>
        <taxon>Desulfuromonadales</taxon>
        <taxon>Syntrophotaleaceae</taxon>
        <taxon>Syntrophotalea</taxon>
    </lineage>
</organism>
<keyword evidence="1" id="KW-1133">Transmembrane helix</keyword>
<feature type="transmembrane region" description="Helical" evidence="1">
    <location>
        <begin position="282"/>
        <end position="308"/>
    </location>
</feature>
<dbReference type="eggNOG" id="COG4241">
    <property type="taxonomic scope" value="Bacteria"/>
</dbReference>
<dbReference type="RefSeq" id="WP_011341748.1">
    <property type="nucleotide sequence ID" value="NC_007498.2"/>
</dbReference>
<feature type="transmembrane region" description="Helical" evidence="1">
    <location>
        <begin position="247"/>
        <end position="270"/>
    </location>
</feature>
<feature type="transmembrane region" description="Helical" evidence="1">
    <location>
        <begin position="36"/>
        <end position="56"/>
    </location>
</feature>
<dbReference type="OrthoDB" id="12714at2"/>
<dbReference type="EMBL" id="CP000142">
    <property type="protein sequence ID" value="ABA89238.1"/>
    <property type="molecule type" value="Genomic_DNA"/>
</dbReference>
<gene>
    <name evidence="2" type="ordered locus">Pcar_1997</name>
</gene>
<reference evidence="3" key="1">
    <citation type="submission" date="2005-10" db="EMBL/GenBank/DDBJ databases">
        <title>Complete sequence of Pelobacter carbinolicus DSM 2380.</title>
        <authorList>
            <person name="Copeland A."/>
            <person name="Lucas S."/>
            <person name="Lapidus A."/>
            <person name="Barry K."/>
            <person name="Detter J.C."/>
            <person name="Glavina T."/>
            <person name="Hammon N."/>
            <person name="Israni S."/>
            <person name="Pitluck S."/>
            <person name="Chertkov O."/>
            <person name="Schmutz J."/>
            <person name="Larimer F."/>
            <person name="Land M."/>
            <person name="Kyrpides N."/>
            <person name="Ivanova N."/>
            <person name="Richardson P."/>
        </authorList>
    </citation>
    <scope>NUCLEOTIDE SEQUENCE [LARGE SCALE GENOMIC DNA]</scope>
    <source>
        <strain evidence="3">DSM 2380 / NBRC 103641 / GraBd1</strain>
    </source>
</reference>
<feature type="transmembrane region" description="Helical" evidence="1">
    <location>
        <begin position="109"/>
        <end position="131"/>
    </location>
</feature>
<reference evidence="2 3" key="2">
    <citation type="journal article" date="2012" name="BMC Genomics">
        <title>The genome of Pelobacter carbinolicus reveals surprising metabolic capabilities and physiological features.</title>
        <authorList>
            <person name="Aklujkar M."/>
            <person name="Haveman S.A."/>
            <person name="Didonato R.Jr."/>
            <person name="Chertkov O."/>
            <person name="Han C.S."/>
            <person name="Land M.L."/>
            <person name="Brown P."/>
            <person name="Lovley D.R."/>
        </authorList>
    </citation>
    <scope>NUCLEOTIDE SEQUENCE [LARGE SCALE GENOMIC DNA]</scope>
    <source>
        <strain evidence="3">DSM 2380 / NBRC 103641 / GraBd1</strain>
    </source>
</reference>
<dbReference type="KEGG" id="pca:Pcar_1997"/>
<dbReference type="AlphaFoldDB" id="Q3A319"/>
<name>Q3A319_SYNC1</name>
<dbReference type="HOGENOM" id="CLU_068641_1_0_7"/>
<dbReference type="STRING" id="338963.Pcar_1997"/>
<dbReference type="PANTHER" id="PTHR41324:SF1">
    <property type="entry name" value="DUF2232 DOMAIN-CONTAINING PROTEIN"/>
    <property type="match status" value="1"/>
</dbReference>
<feature type="transmembrane region" description="Helical" evidence="1">
    <location>
        <begin position="181"/>
        <end position="202"/>
    </location>
</feature>
<evidence type="ECO:0000313" key="3">
    <source>
        <dbReference type="Proteomes" id="UP000002534"/>
    </source>
</evidence>
<dbReference type="Proteomes" id="UP000002534">
    <property type="component" value="Chromosome"/>
</dbReference>
<dbReference type="PANTHER" id="PTHR41324">
    <property type="entry name" value="MEMBRANE PROTEIN-RELATED"/>
    <property type="match status" value="1"/>
</dbReference>
<evidence type="ECO:0000313" key="2">
    <source>
        <dbReference type="EMBL" id="ABA89238.1"/>
    </source>
</evidence>
<keyword evidence="1" id="KW-0812">Transmembrane</keyword>
<protein>
    <submittedName>
        <fullName evidence="2">Membrane protein DUF2232, putative</fullName>
    </submittedName>
</protein>
<accession>Q3A319</accession>
<feature type="transmembrane region" description="Helical" evidence="1">
    <location>
        <begin position="63"/>
        <end position="89"/>
    </location>
</feature>